<protein>
    <recommendedName>
        <fullName evidence="5">S-adenosyl-L-homocysteine hydrolase NAD binding domain-containing protein</fullName>
    </recommendedName>
</protein>
<dbReference type="SMART" id="SM00997">
    <property type="entry name" value="AdoHcyase_NAD"/>
    <property type="match status" value="1"/>
</dbReference>
<dbReference type="PANTHER" id="PTHR23420:SF0">
    <property type="entry name" value="ADENOSYLHOMOCYSTEINASE"/>
    <property type="match status" value="1"/>
</dbReference>
<proteinExistence type="inferred from homology"/>
<keyword evidence="4" id="KW-0472">Membrane</keyword>
<keyword evidence="4" id="KW-1133">Transmembrane helix</keyword>
<feature type="region of interest" description="Disordered" evidence="3">
    <location>
        <begin position="16"/>
        <end position="42"/>
    </location>
</feature>
<feature type="coiled-coil region" evidence="2">
    <location>
        <begin position="521"/>
        <end position="548"/>
    </location>
</feature>
<dbReference type="InterPro" id="IPR015878">
    <property type="entry name" value="Ado_hCys_hydrolase_NAD-bd"/>
</dbReference>
<gene>
    <name evidence="6" type="ORF">NF27_DP01060</name>
</gene>
<dbReference type="Pfam" id="PF00670">
    <property type="entry name" value="AdoHcyase_NAD"/>
    <property type="match status" value="1"/>
</dbReference>
<comment type="similarity">
    <text evidence="1">Belongs to the adenosylhomocysteinase family.</text>
</comment>
<dbReference type="GO" id="GO:0033353">
    <property type="term" value="P:S-adenosylmethionine cycle"/>
    <property type="evidence" value="ECO:0007669"/>
    <property type="project" value="TreeGrafter"/>
</dbReference>
<dbReference type="AlphaFoldDB" id="A0A0C1MTZ0"/>
<evidence type="ECO:0000256" key="3">
    <source>
        <dbReference type="SAM" id="MobiDB-lite"/>
    </source>
</evidence>
<dbReference type="STRING" id="86105.NF27_DP01060"/>
<evidence type="ECO:0000256" key="2">
    <source>
        <dbReference type="SAM" id="Coils"/>
    </source>
</evidence>
<evidence type="ECO:0000256" key="4">
    <source>
        <dbReference type="SAM" id="Phobius"/>
    </source>
</evidence>
<feature type="domain" description="S-adenosyl-L-homocysteine hydrolase NAD binding" evidence="5">
    <location>
        <begin position="310"/>
        <end position="576"/>
    </location>
</feature>
<dbReference type="Proteomes" id="UP000031258">
    <property type="component" value="Unassembled WGS sequence"/>
</dbReference>
<feature type="transmembrane region" description="Helical" evidence="4">
    <location>
        <begin position="579"/>
        <end position="598"/>
    </location>
</feature>
<evidence type="ECO:0000256" key="1">
    <source>
        <dbReference type="ARBA" id="ARBA00007122"/>
    </source>
</evidence>
<organism evidence="6 7">
    <name type="scientific">Candidatus Jidaibacter acanthamoebae</name>
    <dbReference type="NCBI Taxonomy" id="86105"/>
    <lineage>
        <taxon>Bacteria</taxon>
        <taxon>Pseudomonadati</taxon>
        <taxon>Pseudomonadota</taxon>
        <taxon>Alphaproteobacteria</taxon>
        <taxon>Rickettsiales</taxon>
        <taxon>Candidatus Midichloriaceae</taxon>
        <taxon>Candidatus Jidaibacter</taxon>
    </lineage>
</organism>
<keyword evidence="2" id="KW-0175">Coiled coil</keyword>
<dbReference type="InterPro" id="IPR000043">
    <property type="entry name" value="Adenosylhomocysteinase-like"/>
</dbReference>
<dbReference type="InterPro" id="IPR036291">
    <property type="entry name" value="NAD(P)-bd_dom_sf"/>
</dbReference>
<comment type="caution">
    <text evidence="6">The sequence shown here is derived from an EMBL/GenBank/DDBJ whole genome shotgun (WGS) entry which is preliminary data.</text>
</comment>
<evidence type="ECO:0000313" key="7">
    <source>
        <dbReference type="Proteomes" id="UP000031258"/>
    </source>
</evidence>
<evidence type="ECO:0000313" key="6">
    <source>
        <dbReference type="EMBL" id="KIE05562.1"/>
    </source>
</evidence>
<keyword evidence="4" id="KW-0812">Transmembrane</keyword>
<evidence type="ECO:0000259" key="5">
    <source>
        <dbReference type="SMART" id="SM00997"/>
    </source>
</evidence>
<dbReference type="PANTHER" id="PTHR23420">
    <property type="entry name" value="ADENOSYLHOMOCYSTEINASE"/>
    <property type="match status" value="1"/>
</dbReference>
<dbReference type="GO" id="GO:0005829">
    <property type="term" value="C:cytosol"/>
    <property type="evidence" value="ECO:0007669"/>
    <property type="project" value="TreeGrafter"/>
</dbReference>
<dbReference type="SUPFAM" id="SSF51735">
    <property type="entry name" value="NAD(P)-binding Rossmann-fold domains"/>
    <property type="match status" value="1"/>
</dbReference>
<dbReference type="GO" id="GO:0004013">
    <property type="term" value="F:adenosylhomocysteinase activity"/>
    <property type="evidence" value="ECO:0007669"/>
    <property type="project" value="TreeGrafter"/>
</dbReference>
<keyword evidence="7" id="KW-1185">Reference proteome</keyword>
<sequence length="664" mass="76139">MFETFNKRVVVMSKDKNNTTPYETPKVSRNSRRLQQEGNKTRPLEFNFPNEKEIEDKIKMPQAEKELIRDFYKDVIRRFAGDETENMKDIQFIVVGHVVPTLPFYLEGLKEIGSIAAVIAKGSIADTNIRIWLEETKIANHLIVKGKFKPFQNEDERKELEEKLLKLKENPEEIKSRGLEKFCLESTEVKEWLALDGAFFVNKWAQKDKKIIIIDIGGYFSYTLKDLLTKRSSLNNTLLGIVEDTENGHQKYRKELKEVKKQILSSVIRTEQLKEFNIIKSLPQIKEAIKREYQDKAPPIISVARSQINEDYNVGKAITDATDHILRVEDYTHLAESNTILVIGYGKIGSAAARVASEKTRGPVLICETNQVRKLEASAHSFKVVSIYKGLKQADVVICCTGNKCLDKVHIQFLKNNVYIASCTSRDDEFTKEFLTDLEKHIKESPKLDKEKKEKLDGDKLINYISSYLELHTIIKDKLGDQFLTKLNEYVRQENSKKGKEKDEGELLDFISSSASHTLEKSELSKFLHDLEKGIKELREENKIEIKSHISRYMVGGKTINLLNNGNSVNFVEKAVHGYFIHGVLASLAISSIIIYFNSIEKYKNLNKGQLNDFNELIDLSETSEVRTPSSQELNNKSCQSIIAEILMRHKLRDEPIISNIKIN</sequence>
<dbReference type="Gene3D" id="3.40.50.720">
    <property type="entry name" value="NAD(P)-binding Rossmann-like Domain"/>
    <property type="match status" value="1"/>
</dbReference>
<dbReference type="EMBL" id="JSWE01000092">
    <property type="protein sequence ID" value="KIE05562.1"/>
    <property type="molecule type" value="Genomic_DNA"/>
</dbReference>
<name>A0A0C1MTZ0_9RICK</name>
<accession>A0A0C1MTZ0</accession>
<reference evidence="6 7" key="1">
    <citation type="submission" date="2014-11" db="EMBL/GenBank/DDBJ databases">
        <title>A Rickettsiales Symbiont of Amoebae With Ancient Features.</title>
        <authorList>
            <person name="Schulz F."/>
            <person name="Martijn J."/>
            <person name="Wascher F."/>
            <person name="Kostanjsek R."/>
            <person name="Ettema T.J."/>
            <person name="Horn M."/>
        </authorList>
    </citation>
    <scope>NUCLEOTIDE SEQUENCE [LARGE SCALE GENOMIC DNA]</scope>
    <source>
        <strain evidence="6 7">UWC36</strain>
    </source>
</reference>